<evidence type="ECO:0000313" key="1">
    <source>
        <dbReference type="EMBL" id="RNA16098.1"/>
    </source>
</evidence>
<dbReference type="EMBL" id="REGN01004814">
    <property type="protein sequence ID" value="RNA16098.1"/>
    <property type="molecule type" value="Genomic_DNA"/>
</dbReference>
<sequence>VKTLVSNHHCIFITHNISSSLKIILSNFFKYFTLKSTSDTVKIYPDFFSFNKEHFLITVLLNKVTVSLPIKTY</sequence>
<keyword evidence="2" id="KW-1185">Reference proteome</keyword>
<comment type="caution">
    <text evidence="1">The sequence shown here is derived from an EMBL/GenBank/DDBJ whole genome shotgun (WGS) entry which is preliminary data.</text>
</comment>
<accession>A0A3M7QYL4</accession>
<organism evidence="1 2">
    <name type="scientific">Brachionus plicatilis</name>
    <name type="common">Marine rotifer</name>
    <name type="synonym">Brachionus muelleri</name>
    <dbReference type="NCBI Taxonomy" id="10195"/>
    <lineage>
        <taxon>Eukaryota</taxon>
        <taxon>Metazoa</taxon>
        <taxon>Spiralia</taxon>
        <taxon>Gnathifera</taxon>
        <taxon>Rotifera</taxon>
        <taxon>Eurotatoria</taxon>
        <taxon>Monogononta</taxon>
        <taxon>Pseudotrocha</taxon>
        <taxon>Ploima</taxon>
        <taxon>Brachionidae</taxon>
        <taxon>Brachionus</taxon>
    </lineage>
</organism>
<dbReference type="Proteomes" id="UP000276133">
    <property type="component" value="Unassembled WGS sequence"/>
</dbReference>
<protein>
    <submittedName>
        <fullName evidence="1">Uncharacterized protein</fullName>
    </submittedName>
</protein>
<feature type="non-terminal residue" evidence="1">
    <location>
        <position position="1"/>
    </location>
</feature>
<dbReference type="AlphaFoldDB" id="A0A3M7QYL4"/>
<gene>
    <name evidence="1" type="ORF">BpHYR1_020059</name>
</gene>
<reference evidence="1 2" key="1">
    <citation type="journal article" date="2018" name="Sci. Rep.">
        <title>Genomic signatures of local adaptation to the degree of environmental predictability in rotifers.</title>
        <authorList>
            <person name="Franch-Gras L."/>
            <person name="Hahn C."/>
            <person name="Garcia-Roger E.M."/>
            <person name="Carmona M.J."/>
            <person name="Serra M."/>
            <person name="Gomez A."/>
        </authorList>
    </citation>
    <scope>NUCLEOTIDE SEQUENCE [LARGE SCALE GENOMIC DNA]</scope>
    <source>
        <strain evidence="1">HYR1</strain>
    </source>
</reference>
<evidence type="ECO:0000313" key="2">
    <source>
        <dbReference type="Proteomes" id="UP000276133"/>
    </source>
</evidence>
<proteinExistence type="predicted"/>
<name>A0A3M7QYL4_BRAPC</name>